<dbReference type="InterPro" id="IPR003672">
    <property type="entry name" value="CobN/Mg_chltase"/>
</dbReference>
<dbReference type="GO" id="GO:0051116">
    <property type="term" value="F:cobaltochelatase activity"/>
    <property type="evidence" value="ECO:0007669"/>
    <property type="project" value="UniProtKB-UniRule"/>
</dbReference>
<evidence type="ECO:0000313" key="3">
    <source>
        <dbReference type="EMBL" id="NBN78043.1"/>
    </source>
</evidence>
<proteinExistence type="predicted"/>
<dbReference type="AlphaFoldDB" id="A0A7X5F1M8"/>
<dbReference type="Pfam" id="PF02514">
    <property type="entry name" value="CobN-Mg_chel"/>
    <property type="match status" value="1"/>
</dbReference>
<evidence type="ECO:0000313" key="4">
    <source>
        <dbReference type="Proteomes" id="UP000586722"/>
    </source>
</evidence>
<reference evidence="3 4" key="1">
    <citation type="submission" date="2020-01" db="EMBL/GenBank/DDBJ databases">
        <authorList>
            <person name="Peng S.Y."/>
            <person name="Li J."/>
            <person name="Wang M."/>
            <person name="Wang L."/>
            <person name="Wang C.Q."/>
            <person name="Wang J.R."/>
        </authorList>
    </citation>
    <scope>NUCLEOTIDE SEQUENCE [LARGE SCALE GENOMIC DNA]</scope>
    <source>
        <strain evidence="3 4">XCT-53</strain>
    </source>
</reference>
<organism evidence="3 4">
    <name type="scientific">Pannonibacter tanglangensis</name>
    <dbReference type="NCBI Taxonomy" id="2750084"/>
    <lineage>
        <taxon>Bacteria</taxon>
        <taxon>Pseudomonadati</taxon>
        <taxon>Pseudomonadota</taxon>
        <taxon>Alphaproteobacteria</taxon>
        <taxon>Hyphomicrobiales</taxon>
        <taxon>Stappiaceae</taxon>
        <taxon>Pannonibacter</taxon>
    </lineage>
</organism>
<evidence type="ECO:0000256" key="1">
    <source>
        <dbReference type="NCBIfam" id="TIGR02257"/>
    </source>
</evidence>
<dbReference type="InterPro" id="IPR011953">
    <property type="entry name" value="Cobalto_CobN"/>
</dbReference>
<dbReference type="RefSeq" id="WP_161708223.1">
    <property type="nucleotide sequence ID" value="NZ_JAABLQ010000001.1"/>
</dbReference>
<sequence length="1259" mass="135212">MHILASQTRRVEDGNDAVDLAQDPADLVVLSAADTELAALCAARGKLGEAFASLRLASLMALGHPYSVDLYAEKTLSRSRLVIVRLLGGESYWPYGVERLCEEANRGGAKLAIMSGCDKWDEALAARSSVPVEAVRRLYRYFLEGGPENHANVLRYGAHLAGLAAEPAPPAPLPRAGLFLPGHAAPALSDLTASWPEPDRPVAAVVFYRALVQAGETAPVEALCKELTANGLNPLPIFVSSLKEAESAAILGGLMEACPPAVVLNATAFAVSSTGGPHQPTPLDRPGRPVLQMVFSSSSREGWLESPQGLSIRDLAMHVVLPEIDGRLMTRAVSFKEEGVYDQRTQFRSVRFVPDANRMGHVARLAAAWARLGRKAPAERKVALILANYPNADDRLANGVGLDTPASCAHLLKAMAAAGYGVEGAPEDGAALIARLTRGVTNAIAALDQRTCESFLPLDRYLAFFNGLPEPMRQAVTDRWGAPEDDPFVAGNAFRLGLARFGAVLVGIQPSRGYNIDPKATYHDPDLVPPHNYFAFYAFLRHQAGVDAVVHLGKHGNLEWLPGKALALSEGCYPDAILGPTPNIYPFIVNDPGEGAQAKRRTAAVIIDHLTPPLTRAESHGVANEMETLLDEYYLASGVDPRRLKQLTRDILDLAAAHGLDRDIGLTPDMDETTRLARLDAHLCDLKELQIRDGLHVLGLSPEGRLLTDLLVALARVPRGSRPADDSLLRALARDLLGEAASRAEVAAFDPLACDYAAPWQGPRPALLAGLTDQPWRTCGDTVERLELLAAQLVSGQTKGLHLPETQAVLDEVETRLRPAVVGSGPAELAAVLAALDGRFVPPGPSGAPTRGRPDVLPTGRNFYSVDVRTVPTETAWRIGEASAALVAERYFQEEGEWPKALVLTCWGTANMRTGGDDVAQALALIGARPVWEPGSGRVNGFEILPLSALKRPRVDVTLRVSGFFRDAFPHQIDLFQSAVAAVAELEEPESANPIAARVRAETARLAAGGLAAAEAARQAAFRVFGARPGAYGAGLQGLMDDGQWDTRGDLAEAFLAWGGHAYGGGASGEEARGQFESRLSGVDIVLQNQDNREHDLLDSDDYFQFEGGLAAAVESLTGAAPTSYHADHSRPERPVVRALSEEISRVVRGRAANPKWITGAMRHGYKGASEMAATLDYLHAFAATTRAVSDHHFDQLFDAYIGNETVRDFIRDANPGALASMLDRFSEAIRRGFWIPRRNSVHAEISDLKQAATKELIP</sequence>
<name>A0A7X5F1M8_9HYPH</name>
<dbReference type="EC" id="6.6.1.2" evidence="1"/>
<dbReference type="CDD" id="cd10150">
    <property type="entry name" value="CobN_like"/>
    <property type="match status" value="1"/>
</dbReference>
<accession>A0A7X5F1M8</accession>
<dbReference type="EMBL" id="JAABLQ010000001">
    <property type="protein sequence ID" value="NBN78043.1"/>
    <property type="molecule type" value="Genomic_DNA"/>
</dbReference>
<feature type="domain" description="CobN/magnesium chelatase" evidence="2">
    <location>
        <begin position="139"/>
        <end position="1239"/>
    </location>
</feature>
<comment type="caution">
    <text evidence="3">The sequence shown here is derived from an EMBL/GenBank/DDBJ whole genome shotgun (WGS) entry which is preliminary data.</text>
</comment>
<protein>
    <recommendedName>
        <fullName evidence="1">Cobaltochelatase subunit CobN</fullName>
        <ecNumber evidence="1">6.6.1.2</ecNumber>
    </recommendedName>
</protein>
<dbReference type="PANTHER" id="PTHR44119">
    <property type="entry name" value="MAGNESIUM-CHELATASE SUBUNIT CHLH, CHLOROPLASTIC"/>
    <property type="match status" value="1"/>
</dbReference>
<keyword evidence="4" id="KW-1185">Reference proteome</keyword>
<evidence type="ECO:0000259" key="2">
    <source>
        <dbReference type="Pfam" id="PF02514"/>
    </source>
</evidence>
<gene>
    <name evidence="3" type="primary">cobN</name>
    <name evidence="3" type="ORF">GWI72_07160</name>
</gene>
<dbReference type="GO" id="GO:0009236">
    <property type="term" value="P:cobalamin biosynthetic process"/>
    <property type="evidence" value="ECO:0007669"/>
    <property type="project" value="UniProtKB-UniRule"/>
</dbReference>
<dbReference type="Proteomes" id="UP000586722">
    <property type="component" value="Unassembled WGS sequence"/>
</dbReference>
<dbReference type="NCBIfam" id="TIGR02257">
    <property type="entry name" value="cobalto_cobN"/>
    <property type="match status" value="1"/>
</dbReference>
<keyword evidence="3" id="KW-0436">Ligase</keyword>
<dbReference type="PANTHER" id="PTHR44119:SF4">
    <property type="entry name" value="AEROBIC COBALTOCHELATASE SUBUNIT COBN"/>
    <property type="match status" value="1"/>
</dbReference>